<accession>Q5V8L4</accession>
<evidence type="ECO:0000256" key="1">
    <source>
        <dbReference type="SAM" id="MobiDB-lite"/>
    </source>
</evidence>
<reference evidence="2" key="1">
    <citation type="journal article" date="2006" name="Mol. Ecol.">
        <title>Screening for rapidly evolving genes in the ectomycorrhizal fungus Paxillus involutus using cDNA microarrays.</title>
        <authorList>
            <person name="Le Quere A."/>
            <person name="Eriksen K.A."/>
            <person name="Rajashekar B."/>
            <person name="Schutzendubel A."/>
            <person name="Canback B."/>
            <person name="Johansson T."/>
            <person name="Tunlid A."/>
        </authorList>
    </citation>
    <scope>NUCLEOTIDE SEQUENCE</scope>
    <source>
        <strain evidence="2">ATCC 200175</strain>
    </source>
</reference>
<organism evidence="2">
    <name type="scientific">Paxillus involutus</name>
    <name type="common">Brown roll-rim</name>
    <name type="synonym">Agaricus involutus</name>
    <dbReference type="NCBI Taxonomy" id="71150"/>
    <lineage>
        <taxon>Eukaryota</taxon>
        <taxon>Fungi</taxon>
        <taxon>Dikarya</taxon>
        <taxon>Basidiomycota</taxon>
        <taxon>Agaricomycotina</taxon>
        <taxon>Agaricomycetes</taxon>
        <taxon>Agaricomycetidae</taxon>
        <taxon>Boletales</taxon>
        <taxon>Paxilineae</taxon>
        <taxon>Paxillaceae</taxon>
        <taxon>Paxillus</taxon>
    </lineage>
</organism>
<dbReference type="PANTHER" id="PTHR37450:SF1">
    <property type="entry name" value="CIPC PROTEIN"/>
    <property type="match status" value="1"/>
</dbReference>
<dbReference type="AlphaFoldDB" id="Q5V8L4"/>
<dbReference type="InterPro" id="IPR022234">
    <property type="entry name" value="DUF3759"/>
</dbReference>
<protein>
    <submittedName>
        <fullName evidence="2">CipC1 protein</fullName>
    </submittedName>
</protein>
<dbReference type="EMBL" id="AY585926">
    <property type="protein sequence ID" value="AAT91245.1"/>
    <property type="molecule type" value="mRNA"/>
</dbReference>
<dbReference type="PANTHER" id="PTHR37450">
    <property type="entry name" value="CIPC PROTEIN"/>
    <property type="match status" value="1"/>
</dbReference>
<dbReference type="Pfam" id="PF12585">
    <property type="entry name" value="DUF3759"/>
    <property type="match status" value="1"/>
</dbReference>
<name>Q5V8L4_PAXIN</name>
<evidence type="ECO:0000313" key="2">
    <source>
        <dbReference type="EMBL" id="AAT91245.1"/>
    </source>
</evidence>
<feature type="region of interest" description="Disordered" evidence="1">
    <location>
        <begin position="1"/>
        <end position="23"/>
    </location>
</feature>
<proteinExistence type="evidence at transcript level"/>
<gene>
    <name evidence="2" type="primary">cipC1</name>
</gene>
<sequence length="108" mass="12152">MGWFNDDSEQANYHDQLTNDKHQGNFTHDLLAGAIAYEATKAYEDHLTKKGKPDSHAKAKELLAAFVATAGTQLVETKGRDAYDSYQQRKAQTEATEHLYELSGQDYQ</sequence>